<feature type="compositionally biased region" description="Low complexity" evidence="1">
    <location>
        <begin position="365"/>
        <end position="374"/>
    </location>
</feature>
<feature type="compositionally biased region" description="Basic residues" evidence="1">
    <location>
        <begin position="302"/>
        <end position="322"/>
    </location>
</feature>
<dbReference type="AlphaFoldDB" id="A0A6J4L8V1"/>
<gene>
    <name evidence="2" type="ORF">AVDCRST_MAG48-2709</name>
</gene>
<protein>
    <submittedName>
        <fullName evidence="2">Uncharacterized protein</fullName>
    </submittedName>
</protein>
<feature type="compositionally biased region" description="Basic and acidic residues" evidence="1">
    <location>
        <begin position="129"/>
        <end position="139"/>
    </location>
</feature>
<proteinExistence type="predicted"/>
<feature type="compositionally biased region" description="Low complexity" evidence="1">
    <location>
        <begin position="20"/>
        <end position="37"/>
    </location>
</feature>
<dbReference type="EMBL" id="CADCTS010000387">
    <property type="protein sequence ID" value="CAA9322380.1"/>
    <property type="molecule type" value="Genomic_DNA"/>
</dbReference>
<evidence type="ECO:0000256" key="1">
    <source>
        <dbReference type="SAM" id="MobiDB-lite"/>
    </source>
</evidence>
<reference evidence="2" key="1">
    <citation type="submission" date="2020-02" db="EMBL/GenBank/DDBJ databases">
        <authorList>
            <person name="Meier V. D."/>
        </authorList>
    </citation>
    <scope>NUCLEOTIDE SEQUENCE</scope>
    <source>
        <strain evidence="2">AVDCRST_MAG48</strain>
    </source>
</reference>
<feature type="region of interest" description="Disordered" evidence="1">
    <location>
        <begin position="20"/>
        <end position="374"/>
    </location>
</feature>
<feature type="compositionally biased region" description="Low complexity" evidence="1">
    <location>
        <begin position="338"/>
        <end position="350"/>
    </location>
</feature>
<sequence length="374" mass="39265">ATKPVPDCARLSQGLRTDAAAGARLAERPAALGADRGAAGGPPPPSAGGGAGGREPGRAGRRRRSALPAGPARAAPPQLARRRPALGVAPRPGRAGRRARGRDRGGAAGPRRRPAAGHPRPRGRAGRALADRAGRRRALDVAAPGAQGHRRRVPGAPRPPVGLPPEGGRPAHLGDPPAVRAGQGRAGGDPGRRVRRRPRGVDARGPLRGRHARSGPGRPLRALPQRRAGHHAGLGQHDDPVRPAPPAARRRRRPPGSAGDVLLAADAPLRQRPAPARLRRAHHPVLRRAHRGRRGARADRGPRRRRSARPRRARARGGHHLRGAGGAGRGRRGDRPPARLLGRRPLLAAADPRERGGRRLRRGRSASGRRGVVV</sequence>
<name>A0A6J4L8V1_9ACTN</name>
<feature type="compositionally biased region" description="Basic residues" evidence="1">
    <location>
        <begin position="277"/>
        <end position="295"/>
    </location>
</feature>
<organism evidence="2">
    <name type="scientific">uncultured Friedmanniella sp</name>
    <dbReference type="NCBI Taxonomy" id="335381"/>
    <lineage>
        <taxon>Bacteria</taxon>
        <taxon>Bacillati</taxon>
        <taxon>Actinomycetota</taxon>
        <taxon>Actinomycetes</taxon>
        <taxon>Propionibacteriales</taxon>
        <taxon>Nocardioidaceae</taxon>
        <taxon>Friedmanniella</taxon>
        <taxon>environmental samples</taxon>
    </lineage>
</organism>
<feature type="non-terminal residue" evidence="2">
    <location>
        <position position="1"/>
    </location>
</feature>
<accession>A0A6J4L8V1</accession>
<feature type="compositionally biased region" description="Low complexity" evidence="1">
    <location>
        <begin position="262"/>
        <end position="276"/>
    </location>
</feature>
<feature type="compositionally biased region" description="Low complexity" evidence="1">
    <location>
        <begin position="66"/>
        <end position="93"/>
    </location>
</feature>
<feature type="compositionally biased region" description="Basic residues" evidence="1">
    <location>
        <begin position="110"/>
        <end position="125"/>
    </location>
</feature>
<feature type="non-terminal residue" evidence="2">
    <location>
        <position position="374"/>
    </location>
</feature>
<evidence type="ECO:0000313" key="2">
    <source>
        <dbReference type="EMBL" id="CAA9322380.1"/>
    </source>
</evidence>